<evidence type="ECO:0000256" key="1">
    <source>
        <dbReference type="ARBA" id="ARBA00009437"/>
    </source>
</evidence>
<dbReference type="RefSeq" id="WP_213104577.1">
    <property type="nucleotide sequence ID" value="NZ_JAGYPM010000008.1"/>
</dbReference>
<dbReference type="SUPFAM" id="SSF46785">
    <property type="entry name" value="Winged helix' DNA-binding domain"/>
    <property type="match status" value="1"/>
</dbReference>
<name>A0ABS5P0X7_9BACI</name>
<dbReference type="InterPro" id="IPR036388">
    <property type="entry name" value="WH-like_DNA-bd_sf"/>
</dbReference>
<keyword evidence="3" id="KW-0238">DNA-binding</keyword>
<dbReference type="Proteomes" id="UP000681027">
    <property type="component" value="Unassembled WGS sequence"/>
</dbReference>
<comment type="caution">
    <text evidence="6">The sequence shown here is derived from an EMBL/GenBank/DDBJ whole genome shotgun (WGS) entry which is preliminary data.</text>
</comment>
<gene>
    <name evidence="6" type="ORF">KHA94_23845</name>
</gene>
<proteinExistence type="inferred from homology"/>
<dbReference type="Pfam" id="PF00126">
    <property type="entry name" value="HTH_1"/>
    <property type="match status" value="1"/>
</dbReference>
<evidence type="ECO:0000313" key="7">
    <source>
        <dbReference type="Proteomes" id="UP000681027"/>
    </source>
</evidence>
<dbReference type="InterPro" id="IPR005119">
    <property type="entry name" value="LysR_subst-bd"/>
</dbReference>
<dbReference type="PANTHER" id="PTHR30126">
    <property type="entry name" value="HTH-TYPE TRANSCRIPTIONAL REGULATOR"/>
    <property type="match status" value="1"/>
</dbReference>
<evidence type="ECO:0000259" key="5">
    <source>
        <dbReference type="PROSITE" id="PS50931"/>
    </source>
</evidence>
<reference evidence="6 7" key="1">
    <citation type="submission" date="2021-05" db="EMBL/GenBank/DDBJ databases">
        <title>Novel Bacillus species.</title>
        <authorList>
            <person name="Liu G."/>
        </authorList>
    </citation>
    <scope>NUCLEOTIDE SEQUENCE [LARGE SCALE GENOMIC DNA]</scope>
    <source>
        <strain evidence="6 7">FJAT-49705</strain>
    </source>
</reference>
<dbReference type="InterPro" id="IPR000847">
    <property type="entry name" value="LysR_HTH_N"/>
</dbReference>
<dbReference type="InterPro" id="IPR036390">
    <property type="entry name" value="WH_DNA-bd_sf"/>
</dbReference>
<dbReference type="PRINTS" id="PR00039">
    <property type="entry name" value="HTHLYSR"/>
</dbReference>
<accession>A0ABS5P0X7</accession>
<dbReference type="Gene3D" id="1.10.10.10">
    <property type="entry name" value="Winged helix-like DNA-binding domain superfamily/Winged helix DNA-binding domain"/>
    <property type="match status" value="1"/>
</dbReference>
<dbReference type="SUPFAM" id="SSF53850">
    <property type="entry name" value="Periplasmic binding protein-like II"/>
    <property type="match status" value="1"/>
</dbReference>
<evidence type="ECO:0000256" key="2">
    <source>
        <dbReference type="ARBA" id="ARBA00023015"/>
    </source>
</evidence>
<evidence type="ECO:0000256" key="4">
    <source>
        <dbReference type="ARBA" id="ARBA00023163"/>
    </source>
</evidence>
<dbReference type="Pfam" id="PF03466">
    <property type="entry name" value="LysR_substrate"/>
    <property type="match status" value="1"/>
</dbReference>
<keyword evidence="7" id="KW-1185">Reference proteome</keyword>
<keyword evidence="4" id="KW-0804">Transcription</keyword>
<sequence>MEIKHLHTFLTATKTLNFTQTAKILDYAQSSITAQIKSLEEELGMPLFERLGKRIYLTEAGNQLKQYAQKMLDLDQEMRQALAGQNESNVVLIIGAQESQCSYRLPAILQSFKQRHPQVRLIFKPVHTKDIAKGLLQSGTLDLAFITDTFKEMPTLHKEMLIEEDLVFIASPSHHLAKENPLTAEEIGQETILLTEKGCSYRTQFEHRIQFEGVHPEHIIEFASIEAIKQCVMAGLGISLLPKMAVEKELDRGSVIEIPTSIVLEPVFTEIAWHKDKYIPSYLEDFIQISRDQYKVFNEKTNNKK</sequence>
<dbReference type="EMBL" id="JAGYPM010000008">
    <property type="protein sequence ID" value="MBS4193143.1"/>
    <property type="molecule type" value="Genomic_DNA"/>
</dbReference>
<organism evidence="6 7">
    <name type="scientific">Cytobacillus citreus</name>
    <dbReference type="NCBI Taxonomy" id="2833586"/>
    <lineage>
        <taxon>Bacteria</taxon>
        <taxon>Bacillati</taxon>
        <taxon>Bacillota</taxon>
        <taxon>Bacilli</taxon>
        <taxon>Bacillales</taxon>
        <taxon>Bacillaceae</taxon>
        <taxon>Cytobacillus</taxon>
    </lineage>
</organism>
<dbReference type="CDD" id="cd05466">
    <property type="entry name" value="PBP2_LTTR_substrate"/>
    <property type="match status" value="1"/>
</dbReference>
<evidence type="ECO:0000313" key="6">
    <source>
        <dbReference type="EMBL" id="MBS4193143.1"/>
    </source>
</evidence>
<dbReference type="Gene3D" id="3.40.190.290">
    <property type="match status" value="1"/>
</dbReference>
<evidence type="ECO:0000256" key="3">
    <source>
        <dbReference type="ARBA" id="ARBA00023125"/>
    </source>
</evidence>
<dbReference type="PANTHER" id="PTHR30126:SF100">
    <property type="entry name" value="LYSR-FAMILY TRANSCRIPTIONAL REGULATOR"/>
    <property type="match status" value="1"/>
</dbReference>
<protein>
    <submittedName>
        <fullName evidence="6">LysR family transcriptional regulator</fullName>
    </submittedName>
</protein>
<feature type="domain" description="HTH lysR-type" evidence="5">
    <location>
        <begin position="1"/>
        <end position="58"/>
    </location>
</feature>
<comment type="similarity">
    <text evidence="1">Belongs to the LysR transcriptional regulatory family.</text>
</comment>
<keyword evidence="2" id="KW-0805">Transcription regulation</keyword>
<dbReference type="PROSITE" id="PS50931">
    <property type="entry name" value="HTH_LYSR"/>
    <property type="match status" value="1"/>
</dbReference>